<dbReference type="EMBL" id="FOKG01000014">
    <property type="protein sequence ID" value="SFB49483.1"/>
    <property type="molecule type" value="Genomic_DNA"/>
</dbReference>
<accession>A0A1I1BM66</accession>
<keyword evidence="1" id="KW-0812">Transmembrane</keyword>
<evidence type="ECO:0000256" key="1">
    <source>
        <dbReference type="SAM" id="Phobius"/>
    </source>
</evidence>
<sequence>MSAFSLSVPMPPRTTCGAAPRAQIITLGVLAVFVVVMVVLGQPLTVAAGVAGWLVTVTAPAPATRRNKRRNEI</sequence>
<dbReference type="STRING" id="490629.SAMN05216266_11443"/>
<dbReference type="AlphaFoldDB" id="A0A1I1BM66"/>
<feature type="transmembrane region" description="Helical" evidence="1">
    <location>
        <begin position="21"/>
        <end position="40"/>
    </location>
</feature>
<dbReference type="RefSeq" id="WP_091675187.1">
    <property type="nucleotide sequence ID" value="NZ_FOKG01000014.1"/>
</dbReference>
<evidence type="ECO:0000313" key="2">
    <source>
        <dbReference type="EMBL" id="SFB49483.1"/>
    </source>
</evidence>
<keyword evidence="1" id="KW-1133">Transmembrane helix</keyword>
<proteinExistence type="predicted"/>
<evidence type="ECO:0000313" key="3">
    <source>
        <dbReference type="Proteomes" id="UP000243799"/>
    </source>
</evidence>
<keyword evidence="3" id="KW-1185">Reference proteome</keyword>
<protein>
    <submittedName>
        <fullName evidence="2">Uncharacterized protein</fullName>
    </submittedName>
</protein>
<gene>
    <name evidence="2" type="ORF">SAMN05216266_11443</name>
</gene>
<dbReference type="Proteomes" id="UP000243799">
    <property type="component" value="Unassembled WGS sequence"/>
</dbReference>
<name>A0A1I1BM66_9PSEU</name>
<organism evidence="2 3">
    <name type="scientific">Amycolatopsis marina</name>
    <dbReference type="NCBI Taxonomy" id="490629"/>
    <lineage>
        <taxon>Bacteria</taxon>
        <taxon>Bacillati</taxon>
        <taxon>Actinomycetota</taxon>
        <taxon>Actinomycetes</taxon>
        <taxon>Pseudonocardiales</taxon>
        <taxon>Pseudonocardiaceae</taxon>
        <taxon>Amycolatopsis</taxon>
    </lineage>
</organism>
<reference evidence="3" key="1">
    <citation type="submission" date="2016-10" db="EMBL/GenBank/DDBJ databases">
        <authorList>
            <person name="Varghese N."/>
            <person name="Submissions S."/>
        </authorList>
    </citation>
    <scope>NUCLEOTIDE SEQUENCE [LARGE SCALE GENOMIC DNA]</scope>
    <source>
        <strain evidence="3">CGMCC 4.3568</strain>
    </source>
</reference>
<keyword evidence="1" id="KW-0472">Membrane</keyword>